<proteinExistence type="predicted"/>
<gene>
    <name evidence="1" type="ORF">COV30_02330</name>
</gene>
<dbReference type="Pfam" id="PF06821">
    <property type="entry name" value="Ser_hydrolase"/>
    <property type="match status" value="1"/>
</dbReference>
<comment type="caution">
    <text evidence="1">The sequence shown here is derived from an EMBL/GenBank/DDBJ whole genome shotgun (WGS) entry which is preliminary data.</text>
</comment>
<evidence type="ECO:0000313" key="1">
    <source>
        <dbReference type="EMBL" id="PIR41698.1"/>
    </source>
</evidence>
<accession>A0A2H0R595</accession>
<organism evidence="1 2">
    <name type="scientific">Candidatus Yanofskybacteria bacterium CG10_big_fil_rev_8_21_14_0_10_37_15</name>
    <dbReference type="NCBI Taxonomy" id="1975097"/>
    <lineage>
        <taxon>Bacteria</taxon>
        <taxon>Candidatus Yanofskyibacteriota</taxon>
    </lineage>
</organism>
<evidence type="ECO:0000313" key="2">
    <source>
        <dbReference type="Proteomes" id="UP000230208"/>
    </source>
</evidence>
<dbReference type="Proteomes" id="UP000230208">
    <property type="component" value="Unassembled WGS sequence"/>
</dbReference>
<dbReference type="EMBL" id="PCXP01000026">
    <property type="protein sequence ID" value="PIR41698.1"/>
    <property type="molecule type" value="Genomic_DNA"/>
</dbReference>
<name>A0A2H0R595_9BACT</name>
<evidence type="ECO:0008006" key="3">
    <source>
        <dbReference type="Google" id="ProtNLM"/>
    </source>
</evidence>
<dbReference type="SUPFAM" id="SSF53474">
    <property type="entry name" value="alpha/beta-Hydrolases"/>
    <property type="match status" value="1"/>
</dbReference>
<dbReference type="AlphaFoldDB" id="A0A2H0R595"/>
<reference evidence="1 2" key="1">
    <citation type="submission" date="2017-09" db="EMBL/GenBank/DDBJ databases">
        <title>Depth-based differentiation of microbial function through sediment-hosted aquifers and enrichment of novel symbionts in the deep terrestrial subsurface.</title>
        <authorList>
            <person name="Probst A.J."/>
            <person name="Ladd B."/>
            <person name="Jarett J.K."/>
            <person name="Geller-Mcgrath D.E."/>
            <person name="Sieber C.M."/>
            <person name="Emerson J.B."/>
            <person name="Anantharaman K."/>
            <person name="Thomas B.C."/>
            <person name="Malmstrom R."/>
            <person name="Stieglmeier M."/>
            <person name="Klingl A."/>
            <person name="Woyke T."/>
            <person name="Ryan C.M."/>
            <person name="Banfield J.F."/>
        </authorList>
    </citation>
    <scope>NUCLEOTIDE SEQUENCE [LARGE SCALE GENOMIC DNA]</scope>
    <source>
        <strain evidence="1">CG10_big_fil_rev_8_21_14_0_10_37_15</strain>
    </source>
</reference>
<dbReference type="InterPro" id="IPR029058">
    <property type="entry name" value="AB_hydrolase_fold"/>
</dbReference>
<dbReference type="GO" id="GO:0016787">
    <property type="term" value="F:hydrolase activity"/>
    <property type="evidence" value="ECO:0007669"/>
    <property type="project" value="InterPro"/>
</dbReference>
<dbReference type="PANTHER" id="PTHR15394">
    <property type="entry name" value="SERINE HYDROLASE RBBP9"/>
    <property type="match status" value="1"/>
</dbReference>
<dbReference type="InterPro" id="IPR010662">
    <property type="entry name" value="RBBP9/YdeN"/>
</dbReference>
<protein>
    <recommendedName>
        <fullName evidence="3">Alpha/beta hydrolase</fullName>
    </recommendedName>
</protein>
<dbReference type="PANTHER" id="PTHR15394:SF3">
    <property type="entry name" value="SERINE HYDROLASE RBBP9"/>
    <property type="match status" value="1"/>
</dbReference>
<dbReference type="Gene3D" id="3.40.50.1820">
    <property type="entry name" value="alpha/beta hydrolase"/>
    <property type="match status" value="1"/>
</dbReference>
<sequence>MKKQVVIIHGGTSFATYEDYISYLKTKEINIEKLRLRKEWKETLTTELEDSCDILLPRMPNRTNARYNEWKIWFDNITKVLNDELVLIGHSLGGIFLAKYLSENTFPKKIIATILVAAPFDDTEGVDGKESLIDFTLPPSLDKFKEQCGKIYLLHSQDDSVVPFAQLEKYKKALSNAEAVVLKDREHFNQETFPEIIKIIKSV</sequence>